<dbReference type="Pfam" id="PF13242">
    <property type="entry name" value="Hydrolase_like"/>
    <property type="match status" value="1"/>
</dbReference>
<dbReference type="InterPro" id="IPR023214">
    <property type="entry name" value="HAD_sf"/>
</dbReference>
<dbReference type="NCBIfam" id="TIGR01662">
    <property type="entry name" value="HAD-SF-IIIA"/>
    <property type="match status" value="1"/>
</dbReference>
<comment type="similarity">
    <text evidence="2">Belongs to the GmhB family.</text>
</comment>
<evidence type="ECO:0000256" key="5">
    <source>
        <dbReference type="ARBA" id="ARBA00022801"/>
    </source>
</evidence>
<feature type="region of interest" description="Disordered" evidence="8">
    <location>
        <begin position="52"/>
        <end position="71"/>
    </location>
</feature>
<sequence length="503" mass="54436">MTRRRDSERAPRPPAYTVVIPTTGRDTLVPLLRGLAHGEGPAPDEVLLVDDRPSDRAHSPLTPPELGPPVRVLASGGRGPAAARNVGWRAARTEWVAFLDDDVLPSRDWPARLVDDLTGLADDVAASVARIDVPLPGTREPTDDERDTLALTRARWITADMAYRRQALIEVGGFDERFPRAYREDADLALRVRRAGWRIVEGERVTTHPPKRGGFFASVRRQRGNADNALMRAKHGARWRDEAGEGPGRLGRHALTTVAGLAALALAAVRSPKVALAAGLWTGLTAEFATRRIAPGPRTPGEVVRMAVTSAVIPPVACAHRLAGEWRVRRGRAVLFDRDDTLIEDVPYLSDPEKVRPMAGAADALDLLRTAGVPVGVVSNQSGLARGHITPEQFRAVTRRVDELLGPFQTWQYCPHAPDEGCPCRKPRPTLVTRAAEELGVDVRRCVVVGDIGSDVEAALTAGARAILVPTARTLPEEVELARRHAVVAPDLLTAARIALGLT</sequence>
<evidence type="ECO:0000313" key="10">
    <source>
        <dbReference type="EMBL" id="EIE98172.1"/>
    </source>
</evidence>
<dbReference type="InterPro" id="IPR036412">
    <property type="entry name" value="HAD-like_sf"/>
</dbReference>
<dbReference type="eggNOG" id="COG1216">
    <property type="taxonomic scope" value="Bacteria"/>
</dbReference>
<keyword evidence="4" id="KW-0479">Metal-binding</keyword>
<dbReference type="InterPro" id="IPR001173">
    <property type="entry name" value="Glyco_trans_2-like"/>
</dbReference>
<dbReference type="GO" id="GO:0046872">
    <property type="term" value="F:metal ion binding"/>
    <property type="evidence" value="ECO:0007669"/>
    <property type="project" value="UniProtKB-KW"/>
</dbReference>
<dbReference type="AlphaFoldDB" id="I1CZP8"/>
<evidence type="ECO:0000256" key="4">
    <source>
        <dbReference type="ARBA" id="ARBA00022723"/>
    </source>
</evidence>
<dbReference type="InterPro" id="IPR029044">
    <property type="entry name" value="Nucleotide-diphossugar_trans"/>
</dbReference>
<reference evidence="11" key="2">
    <citation type="submission" date="2012-01" db="EMBL/GenBank/DDBJ databases">
        <title>Noncontiguous Finished sequence of chromosome of Saccharomonospora glauca K62.</title>
        <authorList>
            <consortium name="US DOE Joint Genome Institute"/>
            <person name="Lucas S."/>
            <person name="Han J."/>
            <person name="Lapidus A."/>
            <person name="Cheng J.-F."/>
            <person name="Goodwin L."/>
            <person name="Pitluck S."/>
            <person name="Peters L."/>
            <person name="Mikhailova N."/>
            <person name="Held B."/>
            <person name="Detter J.C."/>
            <person name="Han C."/>
            <person name="Tapia R."/>
            <person name="Land M."/>
            <person name="Hauser L."/>
            <person name="Kyrpides N."/>
            <person name="Ivanova N."/>
            <person name="Pagani I."/>
            <person name="Brambilla E.-M."/>
            <person name="Klenk H.-P."/>
            <person name="Woyke T."/>
        </authorList>
    </citation>
    <scope>NUCLEOTIDE SEQUENCE [LARGE SCALE GENOMIC DNA]</scope>
    <source>
        <strain evidence="11">K62</strain>
    </source>
</reference>
<dbReference type="HOGENOM" id="CLU_546152_0_0_11"/>
<name>I1CZP8_9PSEU</name>
<dbReference type="InterPro" id="IPR006549">
    <property type="entry name" value="HAD-SF_hydro_IIIA"/>
</dbReference>
<keyword evidence="6" id="KW-0119">Carbohydrate metabolism</keyword>
<keyword evidence="5" id="KW-0378">Hydrolase</keyword>
<dbReference type="Gene3D" id="3.90.550.10">
    <property type="entry name" value="Spore Coat Polysaccharide Biosynthesis Protein SpsA, Chain A"/>
    <property type="match status" value="1"/>
</dbReference>
<proteinExistence type="inferred from homology"/>
<comment type="subcellular location">
    <subcellularLocation>
        <location evidence="1">Cytoplasm</location>
    </subcellularLocation>
</comment>
<accession>I1CZP8</accession>
<dbReference type="PANTHER" id="PTHR42891:SF1">
    <property type="entry name" value="D-GLYCERO-BETA-D-MANNO-HEPTOSE-1,7-BISPHOSPHATE 7-PHOSPHATASE"/>
    <property type="match status" value="1"/>
</dbReference>
<dbReference type="EMBL" id="CM001484">
    <property type="protein sequence ID" value="EIE98172.1"/>
    <property type="molecule type" value="Genomic_DNA"/>
</dbReference>
<dbReference type="InterPro" id="IPR004446">
    <property type="entry name" value="Heptose_bisP_phosphatase"/>
</dbReference>
<dbReference type="CDD" id="cd07503">
    <property type="entry name" value="HAD_HisB-N"/>
    <property type="match status" value="1"/>
</dbReference>
<dbReference type="PANTHER" id="PTHR42891">
    <property type="entry name" value="D-GLYCERO-BETA-D-MANNO-HEPTOSE-1,7-BISPHOSPHATE 7-PHOSPHATASE"/>
    <property type="match status" value="1"/>
</dbReference>
<dbReference type="STRING" id="928724.SacglDRAFT_01241"/>
<evidence type="ECO:0000256" key="1">
    <source>
        <dbReference type="ARBA" id="ARBA00004496"/>
    </source>
</evidence>
<evidence type="ECO:0000256" key="6">
    <source>
        <dbReference type="ARBA" id="ARBA00023277"/>
    </source>
</evidence>
<dbReference type="Proteomes" id="UP000005087">
    <property type="component" value="Chromosome"/>
</dbReference>
<dbReference type="RefSeq" id="WP_005462667.1">
    <property type="nucleotide sequence ID" value="NZ_CM001484.1"/>
</dbReference>
<dbReference type="GO" id="GO:0016791">
    <property type="term" value="F:phosphatase activity"/>
    <property type="evidence" value="ECO:0007669"/>
    <property type="project" value="InterPro"/>
</dbReference>
<dbReference type="InterPro" id="IPR006543">
    <property type="entry name" value="Histidinol-phos"/>
</dbReference>
<evidence type="ECO:0000259" key="9">
    <source>
        <dbReference type="Pfam" id="PF00535"/>
    </source>
</evidence>
<evidence type="ECO:0000256" key="3">
    <source>
        <dbReference type="ARBA" id="ARBA00022490"/>
    </source>
</evidence>
<gene>
    <name evidence="10" type="ORF">SacglDRAFT_01241</name>
</gene>
<dbReference type="NCBIfam" id="TIGR01656">
    <property type="entry name" value="Histidinol-ppas"/>
    <property type="match status" value="1"/>
</dbReference>
<feature type="domain" description="Glycosyltransferase 2-like" evidence="9">
    <location>
        <begin position="17"/>
        <end position="137"/>
    </location>
</feature>
<evidence type="ECO:0000256" key="2">
    <source>
        <dbReference type="ARBA" id="ARBA00005628"/>
    </source>
</evidence>
<keyword evidence="11" id="KW-1185">Reference proteome</keyword>
<protein>
    <recommendedName>
        <fullName evidence="7">D,D-heptose 1,7-bisphosphate phosphatase</fullName>
    </recommendedName>
</protein>
<evidence type="ECO:0000256" key="8">
    <source>
        <dbReference type="SAM" id="MobiDB-lite"/>
    </source>
</evidence>
<dbReference type="SUPFAM" id="SSF53448">
    <property type="entry name" value="Nucleotide-diphospho-sugar transferases"/>
    <property type="match status" value="1"/>
</dbReference>
<dbReference type="GO" id="GO:0005737">
    <property type="term" value="C:cytoplasm"/>
    <property type="evidence" value="ECO:0007669"/>
    <property type="project" value="UniProtKB-SubCell"/>
</dbReference>
<keyword evidence="3" id="KW-0963">Cytoplasm</keyword>
<dbReference type="Pfam" id="PF00535">
    <property type="entry name" value="Glycos_transf_2"/>
    <property type="match status" value="1"/>
</dbReference>
<dbReference type="eggNOG" id="COG0241">
    <property type="taxonomic scope" value="Bacteria"/>
</dbReference>
<dbReference type="SUPFAM" id="SSF56784">
    <property type="entry name" value="HAD-like"/>
    <property type="match status" value="1"/>
</dbReference>
<dbReference type="GO" id="GO:0005975">
    <property type="term" value="P:carbohydrate metabolic process"/>
    <property type="evidence" value="ECO:0007669"/>
    <property type="project" value="InterPro"/>
</dbReference>
<organism evidence="10 11">
    <name type="scientific">Saccharomonospora glauca K62</name>
    <dbReference type="NCBI Taxonomy" id="928724"/>
    <lineage>
        <taxon>Bacteria</taxon>
        <taxon>Bacillati</taxon>
        <taxon>Actinomycetota</taxon>
        <taxon>Actinomycetes</taxon>
        <taxon>Pseudonocardiales</taxon>
        <taxon>Pseudonocardiaceae</taxon>
        <taxon>Saccharomonospora</taxon>
    </lineage>
</organism>
<reference evidence="10 11" key="1">
    <citation type="submission" date="2011-09" db="EMBL/GenBank/DDBJ databases">
        <authorList>
            <consortium name="US DOE Joint Genome Institute (JGI-PGF)"/>
            <person name="Lucas S."/>
            <person name="Han J."/>
            <person name="Lapidus A."/>
            <person name="Cheng J.-F."/>
            <person name="Goodwin L."/>
            <person name="Pitluck S."/>
            <person name="Peters L."/>
            <person name="Land M.L."/>
            <person name="Hauser L."/>
            <person name="Brambilla E."/>
            <person name="Klenk H.-P."/>
            <person name="Woyke T.J."/>
        </authorList>
    </citation>
    <scope>NUCLEOTIDE SEQUENCE [LARGE SCALE GENOMIC DNA]</scope>
    <source>
        <strain evidence="10 11">K62</strain>
    </source>
</reference>
<dbReference type="Gene3D" id="3.40.50.1000">
    <property type="entry name" value="HAD superfamily/HAD-like"/>
    <property type="match status" value="1"/>
</dbReference>
<evidence type="ECO:0000313" key="11">
    <source>
        <dbReference type="Proteomes" id="UP000005087"/>
    </source>
</evidence>
<dbReference type="OrthoDB" id="9781367at2"/>
<evidence type="ECO:0000256" key="7">
    <source>
        <dbReference type="ARBA" id="ARBA00031828"/>
    </source>
</evidence>